<keyword evidence="10" id="KW-1185">Reference proteome</keyword>
<feature type="compositionally biased region" description="Polar residues" evidence="8">
    <location>
        <begin position="16"/>
        <end position="26"/>
    </location>
</feature>
<keyword evidence="6" id="KW-0472">Membrane</keyword>
<organism evidence="9 10">
    <name type="scientific">Escallonia herrerae</name>
    <dbReference type="NCBI Taxonomy" id="1293975"/>
    <lineage>
        <taxon>Eukaryota</taxon>
        <taxon>Viridiplantae</taxon>
        <taxon>Streptophyta</taxon>
        <taxon>Embryophyta</taxon>
        <taxon>Tracheophyta</taxon>
        <taxon>Spermatophyta</taxon>
        <taxon>Magnoliopsida</taxon>
        <taxon>eudicotyledons</taxon>
        <taxon>Gunneridae</taxon>
        <taxon>Pentapetalae</taxon>
        <taxon>asterids</taxon>
        <taxon>campanulids</taxon>
        <taxon>Escalloniales</taxon>
        <taxon>Escalloniaceae</taxon>
        <taxon>Escallonia</taxon>
    </lineage>
</organism>
<dbReference type="AlphaFoldDB" id="A0AA89BLZ5"/>
<keyword evidence="5" id="KW-1003">Cell membrane</keyword>
<reference evidence="9" key="1">
    <citation type="submission" date="2022-12" db="EMBL/GenBank/DDBJ databases">
        <title>Draft genome assemblies for two species of Escallonia (Escalloniales).</title>
        <authorList>
            <person name="Chanderbali A."/>
            <person name="Dervinis C."/>
            <person name="Anghel I."/>
            <person name="Soltis D."/>
            <person name="Soltis P."/>
            <person name="Zapata F."/>
        </authorList>
    </citation>
    <scope>NUCLEOTIDE SEQUENCE</scope>
    <source>
        <strain evidence="9">UCBG64.0493</strain>
        <tissue evidence="9">Leaf</tissue>
    </source>
</reference>
<evidence type="ECO:0000256" key="7">
    <source>
        <dbReference type="ARBA" id="ARBA00023294"/>
    </source>
</evidence>
<gene>
    <name evidence="9" type="ORF">RJ639_000656</name>
</gene>
<comment type="similarity">
    <text evidence="3">Belongs to the BIG GRAIN 1 (BG1) plant protein family.</text>
</comment>
<evidence type="ECO:0000256" key="1">
    <source>
        <dbReference type="ARBA" id="ARBA00002281"/>
    </source>
</evidence>
<keyword evidence="7" id="KW-0927">Auxin signaling pathway</keyword>
<dbReference type="Proteomes" id="UP001188597">
    <property type="component" value="Unassembled WGS sequence"/>
</dbReference>
<evidence type="ECO:0000256" key="6">
    <source>
        <dbReference type="ARBA" id="ARBA00023136"/>
    </source>
</evidence>
<dbReference type="GO" id="GO:0005886">
    <property type="term" value="C:plasma membrane"/>
    <property type="evidence" value="ECO:0007669"/>
    <property type="project" value="UniProtKB-SubCell"/>
</dbReference>
<dbReference type="PANTHER" id="PTHR33541:SF12">
    <property type="entry name" value="PROTEIN BIG GRAIN 1-LIKE A"/>
    <property type="match status" value="1"/>
</dbReference>
<evidence type="ECO:0000256" key="4">
    <source>
        <dbReference type="ARBA" id="ARBA00022448"/>
    </source>
</evidence>
<comment type="caution">
    <text evidence="9">The sequence shown here is derived from an EMBL/GenBank/DDBJ whole genome shotgun (WGS) entry which is preliminary data.</text>
</comment>
<feature type="compositionally biased region" description="Basic and acidic residues" evidence="8">
    <location>
        <begin position="29"/>
        <end position="46"/>
    </location>
</feature>
<feature type="region of interest" description="Disordered" evidence="8">
    <location>
        <begin position="234"/>
        <end position="282"/>
    </location>
</feature>
<feature type="region of interest" description="Disordered" evidence="8">
    <location>
        <begin position="1"/>
        <end position="72"/>
    </location>
</feature>
<protein>
    <recommendedName>
        <fullName evidence="11">Protein BIG GRAIN 1-like B</fullName>
    </recommendedName>
</protein>
<evidence type="ECO:0000313" key="10">
    <source>
        <dbReference type="Proteomes" id="UP001188597"/>
    </source>
</evidence>
<evidence type="ECO:0000256" key="5">
    <source>
        <dbReference type="ARBA" id="ARBA00022475"/>
    </source>
</evidence>
<sequence length="455" mass="51286">MYGWEKSMREDRLRKNSGNQSFSSSLLDEMYRSIDGGDGKCRDVKVHKEKITKKQSGNGGGREKSSDIGDEEMASLRRACLIEKWMEKKVNEKMSAGRKSSMPGKEENSMQYSDPVFYSSSSCSSDSSSGGFSSSETESFGAAKSRTSCFAAPRPNPVKTSVSAHLAPRESQAELYPLKDGNHQRENIDEGLIQSKARAMKIYANLKKVKQPISPGGRLTSFINLLFTNGSAKKTKYPTPPSCSESVERKLKSSKSSSKCSSASSFSRSCLSKSSPNSREKLNNGVKRTVRFYPVSVIVDEDARPCGHKCIYAEDSDKIGRHEPKLQVKEKKNNPRVGVSRSYQTRKNDFLARDIRAEDDYDYDDAASDSSSDLFELDHLALFKNERFSEELPVYETTHFDRNRAIASSFILIEIYEKYGILGSKVVETNWKREGGMWESDRFRWRRGKRKEGEE</sequence>
<evidence type="ECO:0008006" key="11">
    <source>
        <dbReference type="Google" id="ProtNLM"/>
    </source>
</evidence>
<comment type="subcellular location">
    <subcellularLocation>
        <location evidence="2">Cell membrane</location>
    </subcellularLocation>
</comment>
<feature type="compositionally biased region" description="Low complexity" evidence="8">
    <location>
        <begin position="254"/>
        <end position="275"/>
    </location>
</feature>
<dbReference type="GO" id="GO:0009734">
    <property type="term" value="P:auxin-activated signaling pathway"/>
    <property type="evidence" value="ECO:0007669"/>
    <property type="project" value="UniProtKB-KW"/>
</dbReference>
<accession>A0AA89BLZ5</accession>
<dbReference type="PANTHER" id="PTHR33541">
    <property type="entry name" value="PROTEIN BIG GRAIN 1-LIKE A-RELATED"/>
    <property type="match status" value="1"/>
</dbReference>
<feature type="compositionally biased region" description="Basic and acidic residues" evidence="8">
    <location>
        <begin position="1"/>
        <end position="14"/>
    </location>
</feature>
<feature type="region of interest" description="Disordered" evidence="8">
    <location>
        <begin position="92"/>
        <end position="113"/>
    </location>
</feature>
<comment type="function">
    <text evidence="1">Involved in auxin transport. Regulator of the auxin signaling pathway.</text>
</comment>
<dbReference type="EMBL" id="JAVXUP010000029">
    <property type="protein sequence ID" value="KAK3041732.1"/>
    <property type="molecule type" value="Genomic_DNA"/>
</dbReference>
<evidence type="ECO:0000256" key="3">
    <source>
        <dbReference type="ARBA" id="ARBA00010067"/>
    </source>
</evidence>
<name>A0AA89BLZ5_9ASTE</name>
<evidence type="ECO:0000256" key="8">
    <source>
        <dbReference type="SAM" id="MobiDB-lite"/>
    </source>
</evidence>
<keyword evidence="4" id="KW-0813">Transport</keyword>
<evidence type="ECO:0000256" key="2">
    <source>
        <dbReference type="ARBA" id="ARBA00004236"/>
    </source>
</evidence>
<evidence type="ECO:0000313" key="9">
    <source>
        <dbReference type="EMBL" id="KAK3041732.1"/>
    </source>
</evidence>
<dbReference type="InterPro" id="IPR039621">
    <property type="entry name" value="BG1-like"/>
</dbReference>
<proteinExistence type="inferred from homology"/>